<dbReference type="InterPro" id="IPR004358">
    <property type="entry name" value="Sig_transdc_His_kin-like_C"/>
</dbReference>
<dbReference type="SUPFAM" id="SSF47384">
    <property type="entry name" value="Homodimeric domain of signal transducing histidine kinase"/>
    <property type="match status" value="1"/>
</dbReference>
<dbReference type="CDD" id="cd00082">
    <property type="entry name" value="HisKA"/>
    <property type="match status" value="1"/>
</dbReference>
<dbReference type="AlphaFoldDB" id="A0AB38HQ73"/>
<dbReference type="InterPro" id="IPR005467">
    <property type="entry name" value="His_kinase_dom"/>
</dbReference>
<dbReference type="EC" id="2.7.13.3" evidence="2"/>
<dbReference type="PRINTS" id="PR00344">
    <property type="entry name" value="BCTRLSENSOR"/>
</dbReference>
<evidence type="ECO:0000313" key="5">
    <source>
        <dbReference type="EMBL" id="TBC01354.1"/>
    </source>
</evidence>
<dbReference type="PANTHER" id="PTHR43065:SF49">
    <property type="entry name" value="HISTIDINE KINASE"/>
    <property type="match status" value="1"/>
</dbReference>
<proteinExistence type="predicted"/>
<sequence>MAIGDFPFTAPDYSVLCIIVPETSNLEADMQMAESTRVSSLHLESSSVIGVLSDEIVVLAERGGVAIGPSRGFTTFVRPVRHSLKQGSPARTRSVEIPLIGSDGEISGVLCREIPLTERPNPVAYSELQRLQAIDEITKVFVHDINNVLSVIGGGLRLLERLGDWEAREVIFERMHRAIDRGTRLSRSLLDAGRHRRPAGSNVACQEHLGAAIESLCHAVGERTRMEVEISSDLWEFNAQPEQLYFALLNLCRNADAAMSCGGVVSICAANVDWLPAAPEGAVVITVADTGSGMSEDVLSRAFEPYYTTKAAGDGTGLGLPQVRTFVEQHGGAIRLESKEGVGTTVHMVFPRVFSQAPDDSPIVGDDPHTNAGVRPIRVGYVPSPTGGTFLLTSSDTEIR</sequence>
<dbReference type="GO" id="GO:0000155">
    <property type="term" value="F:phosphorelay sensor kinase activity"/>
    <property type="evidence" value="ECO:0007669"/>
    <property type="project" value="InterPro"/>
</dbReference>
<feature type="domain" description="Histidine kinase" evidence="4">
    <location>
        <begin position="140"/>
        <end position="354"/>
    </location>
</feature>
<dbReference type="InterPro" id="IPR036097">
    <property type="entry name" value="HisK_dim/P_sf"/>
</dbReference>
<reference evidence="5 6" key="1">
    <citation type="submission" date="2019-02" db="EMBL/GenBank/DDBJ databases">
        <title>The genomic architecture of introgression among sibling species of bacteria.</title>
        <authorList>
            <person name="Cavassim M.I.A."/>
            <person name="Moeskjaer S."/>
            <person name="Moslemi C."/>
            <person name="Fields B."/>
            <person name="Bachmann A."/>
            <person name="Vilhjalmsson B."/>
            <person name="Schierup M.H."/>
            <person name="Young J.P.W."/>
            <person name="Andersen S.U."/>
        </authorList>
    </citation>
    <scope>NUCLEOTIDE SEQUENCE [LARGE SCALE GENOMIC DNA]</scope>
    <source>
        <strain evidence="5 6">SM92</strain>
    </source>
</reference>
<accession>A0AB38HQ73</accession>
<dbReference type="PROSITE" id="PS50109">
    <property type="entry name" value="HIS_KIN"/>
    <property type="match status" value="1"/>
</dbReference>
<dbReference type="Pfam" id="PF02518">
    <property type="entry name" value="HATPase_c"/>
    <property type="match status" value="1"/>
</dbReference>
<dbReference type="Gene3D" id="1.10.287.130">
    <property type="match status" value="1"/>
</dbReference>
<dbReference type="SMART" id="SM00387">
    <property type="entry name" value="HATPase_c"/>
    <property type="match status" value="1"/>
</dbReference>
<name>A0AB38HQ73_9HYPH</name>
<dbReference type="Gene3D" id="3.30.565.10">
    <property type="entry name" value="Histidine kinase-like ATPase, C-terminal domain"/>
    <property type="match status" value="1"/>
</dbReference>
<dbReference type="Proteomes" id="UP000294215">
    <property type="component" value="Unassembled WGS sequence"/>
</dbReference>
<organism evidence="5 6">
    <name type="scientific">Rhizobium ruizarguesonis</name>
    <dbReference type="NCBI Taxonomy" id="2081791"/>
    <lineage>
        <taxon>Bacteria</taxon>
        <taxon>Pseudomonadati</taxon>
        <taxon>Pseudomonadota</taxon>
        <taxon>Alphaproteobacteria</taxon>
        <taxon>Hyphomicrobiales</taxon>
        <taxon>Rhizobiaceae</taxon>
        <taxon>Rhizobium/Agrobacterium group</taxon>
        <taxon>Rhizobium</taxon>
    </lineage>
</organism>
<dbReference type="InterPro" id="IPR003594">
    <property type="entry name" value="HATPase_dom"/>
</dbReference>
<keyword evidence="3" id="KW-0597">Phosphoprotein</keyword>
<dbReference type="InterPro" id="IPR036890">
    <property type="entry name" value="HATPase_C_sf"/>
</dbReference>
<comment type="caution">
    <text evidence="5">The sequence shown here is derived from an EMBL/GenBank/DDBJ whole genome shotgun (WGS) entry which is preliminary data.</text>
</comment>
<keyword evidence="5" id="KW-0547">Nucleotide-binding</keyword>
<gene>
    <name evidence="5" type="ORF">ELH40_38755</name>
</gene>
<comment type="catalytic activity">
    <reaction evidence="1">
        <text>ATP + protein L-histidine = ADP + protein N-phospho-L-histidine.</text>
        <dbReference type="EC" id="2.7.13.3"/>
    </reaction>
</comment>
<dbReference type="InterPro" id="IPR003661">
    <property type="entry name" value="HisK_dim/P_dom"/>
</dbReference>
<dbReference type="GO" id="GO:0005524">
    <property type="term" value="F:ATP binding"/>
    <property type="evidence" value="ECO:0007669"/>
    <property type="project" value="UniProtKB-KW"/>
</dbReference>
<keyword evidence="5" id="KW-0067">ATP-binding</keyword>
<dbReference type="PANTHER" id="PTHR43065">
    <property type="entry name" value="SENSOR HISTIDINE KINASE"/>
    <property type="match status" value="1"/>
</dbReference>
<dbReference type="EMBL" id="SIMR01000012">
    <property type="protein sequence ID" value="TBC01354.1"/>
    <property type="molecule type" value="Genomic_DNA"/>
</dbReference>
<evidence type="ECO:0000256" key="3">
    <source>
        <dbReference type="ARBA" id="ARBA00022553"/>
    </source>
</evidence>
<evidence type="ECO:0000313" key="6">
    <source>
        <dbReference type="Proteomes" id="UP000294215"/>
    </source>
</evidence>
<evidence type="ECO:0000256" key="2">
    <source>
        <dbReference type="ARBA" id="ARBA00012438"/>
    </source>
</evidence>
<evidence type="ECO:0000259" key="4">
    <source>
        <dbReference type="PROSITE" id="PS50109"/>
    </source>
</evidence>
<dbReference type="SUPFAM" id="SSF55874">
    <property type="entry name" value="ATPase domain of HSP90 chaperone/DNA topoisomerase II/histidine kinase"/>
    <property type="match status" value="1"/>
</dbReference>
<evidence type="ECO:0000256" key="1">
    <source>
        <dbReference type="ARBA" id="ARBA00000085"/>
    </source>
</evidence>
<protein>
    <recommendedName>
        <fullName evidence="2">histidine kinase</fullName>
        <ecNumber evidence="2">2.7.13.3</ecNumber>
    </recommendedName>
</protein>